<name>H0QWQ9_9ACTN</name>
<evidence type="ECO:0000313" key="2">
    <source>
        <dbReference type="EMBL" id="GAB17260.1"/>
    </source>
</evidence>
<sequence length="154" mass="16000">MSDLDHNQAQDALDAAARAQRSVAGQVGLPRMYWWALAAGWLALGVLGDFAPSWVTTVATIAFAFGHSVVASTLLDGRRRTSRLQVSRDVAGKRIPLAVIAVLLAMTALTIALGFGLNADGASHAGTWAALTVAAIVGFGGPEILSGTRRLVHA</sequence>
<feature type="transmembrane region" description="Helical" evidence="1">
    <location>
        <begin position="125"/>
        <end position="145"/>
    </location>
</feature>
<gene>
    <name evidence="2" type="ORF">GOEFS_022_00410</name>
</gene>
<organism evidence="2 3">
    <name type="scientific">Gordonia effusa NBRC 100432</name>
    <dbReference type="NCBI Taxonomy" id="1077974"/>
    <lineage>
        <taxon>Bacteria</taxon>
        <taxon>Bacillati</taxon>
        <taxon>Actinomycetota</taxon>
        <taxon>Actinomycetes</taxon>
        <taxon>Mycobacteriales</taxon>
        <taxon>Gordoniaceae</taxon>
        <taxon>Gordonia</taxon>
    </lineage>
</organism>
<keyword evidence="1" id="KW-1133">Transmembrane helix</keyword>
<feature type="transmembrane region" description="Helical" evidence="1">
    <location>
        <begin position="95"/>
        <end position="119"/>
    </location>
</feature>
<dbReference type="RefSeq" id="WP_007316598.1">
    <property type="nucleotide sequence ID" value="NZ_BAEH01000022.1"/>
</dbReference>
<dbReference type="EMBL" id="BAEH01000022">
    <property type="protein sequence ID" value="GAB17260.1"/>
    <property type="molecule type" value="Genomic_DNA"/>
</dbReference>
<proteinExistence type="predicted"/>
<comment type="caution">
    <text evidence="2">The sequence shown here is derived from an EMBL/GenBank/DDBJ whole genome shotgun (WGS) entry which is preliminary data.</text>
</comment>
<keyword evidence="1" id="KW-0472">Membrane</keyword>
<dbReference type="OrthoDB" id="4554544at2"/>
<keyword evidence="1" id="KW-0812">Transmembrane</keyword>
<protein>
    <submittedName>
        <fullName evidence="2">Uncharacterized protein</fullName>
    </submittedName>
</protein>
<dbReference type="STRING" id="1077974.GOEFS_022_00410"/>
<dbReference type="Proteomes" id="UP000035034">
    <property type="component" value="Unassembled WGS sequence"/>
</dbReference>
<evidence type="ECO:0000256" key="1">
    <source>
        <dbReference type="SAM" id="Phobius"/>
    </source>
</evidence>
<keyword evidence="3" id="KW-1185">Reference proteome</keyword>
<evidence type="ECO:0000313" key="3">
    <source>
        <dbReference type="Proteomes" id="UP000035034"/>
    </source>
</evidence>
<dbReference type="AlphaFoldDB" id="H0QWQ9"/>
<dbReference type="eggNOG" id="ENOG5033Z9F">
    <property type="taxonomic scope" value="Bacteria"/>
</dbReference>
<accession>H0QWQ9</accession>
<feature type="transmembrane region" description="Helical" evidence="1">
    <location>
        <begin position="32"/>
        <end position="48"/>
    </location>
</feature>
<feature type="transmembrane region" description="Helical" evidence="1">
    <location>
        <begin position="54"/>
        <end position="75"/>
    </location>
</feature>
<reference evidence="2 3" key="1">
    <citation type="submission" date="2011-12" db="EMBL/GenBank/DDBJ databases">
        <title>Whole genome shotgun sequence of Gordonia effusa NBRC 100432.</title>
        <authorList>
            <person name="Yoshida I."/>
            <person name="Takarada H."/>
            <person name="Hosoyama A."/>
            <person name="Tsuchikane K."/>
            <person name="Katsumata H."/>
            <person name="Yamazaki S."/>
            <person name="Fujita N."/>
        </authorList>
    </citation>
    <scope>NUCLEOTIDE SEQUENCE [LARGE SCALE GENOMIC DNA]</scope>
    <source>
        <strain evidence="2 3">NBRC 100432</strain>
    </source>
</reference>